<dbReference type="Proteomes" id="UP001165393">
    <property type="component" value="Unassembled WGS sequence"/>
</dbReference>
<organism evidence="2 3">
    <name type="scientific">Echinimonas agarilytica</name>
    <dbReference type="NCBI Taxonomy" id="1215918"/>
    <lineage>
        <taxon>Bacteria</taxon>
        <taxon>Pseudomonadati</taxon>
        <taxon>Pseudomonadota</taxon>
        <taxon>Gammaproteobacteria</taxon>
        <taxon>Alteromonadales</taxon>
        <taxon>Echinimonadaceae</taxon>
        <taxon>Echinimonas</taxon>
    </lineage>
</organism>
<protein>
    <recommendedName>
        <fullName evidence="4">Lipoprotein</fullName>
    </recommendedName>
</protein>
<keyword evidence="3" id="KW-1185">Reference proteome</keyword>
<dbReference type="PROSITE" id="PS51257">
    <property type="entry name" value="PROKAR_LIPOPROTEIN"/>
    <property type="match status" value="1"/>
</dbReference>
<evidence type="ECO:0000313" key="2">
    <source>
        <dbReference type="EMBL" id="MCM2678550.1"/>
    </source>
</evidence>
<evidence type="ECO:0008006" key="4">
    <source>
        <dbReference type="Google" id="ProtNLM"/>
    </source>
</evidence>
<feature type="chain" id="PRO_5041307359" description="Lipoprotein" evidence="1">
    <location>
        <begin position="22"/>
        <end position="72"/>
    </location>
</feature>
<comment type="caution">
    <text evidence="2">The sequence shown here is derived from an EMBL/GenBank/DDBJ whole genome shotgun (WGS) entry which is preliminary data.</text>
</comment>
<sequence>MIRIAALVCATLVALVGCSSSKDDLNDAQAEYTEEKTKTLQEYKECIDDADDKEEVAKCEALLSAVKALESK</sequence>
<proteinExistence type="predicted"/>
<dbReference type="RefSeq" id="WP_251259913.1">
    <property type="nucleotide sequence ID" value="NZ_JAMQGP010000001.1"/>
</dbReference>
<gene>
    <name evidence="2" type="ORF">NAF29_02550</name>
</gene>
<reference evidence="2 3" key="1">
    <citation type="journal article" date="2013" name="Antonie Van Leeuwenhoek">
        <title>Echinimonas agarilytica gen. nov., sp. nov., a new gammaproteobacterium isolated from the sea urchin Strongylocentrotus intermedius.</title>
        <authorList>
            <person name="Nedashkovskaya O.I."/>
            <person name="Stenkova A.M."/>
            <person name="Zhukova N.V."/>
            <person name="Van Trappen S."/>
            <person name="Lee J.S."/>
            <person name="Kim S.B."/>
        </authorList>
    </citation>
    <scope>NUCLEOTIDE SEQUENCE [LARGE SCALE GENOMIC DNA]</scope>
    <source>
        <strain evidence="2 3">KMM 6351</strain>
    </source>
</reference>
<keyword evidence="1" id="KW-0732">Signal</keyword>
<evidence type="ECO:0000256" key="1">
    <source>
        <dbReference type="SAM" id="SignalP"/>
    </source>
</evidence>
<accession>A0AA42B6A2</accession>
<feature type="signal peptide" evidence="1">
    <location>
        <begin position="1"/>
        <end position="21"/>
    </location>
</feature>
<name>A0AA42B6A2_9GAMM</name>
<evidence type="ECO:0000313" key="3">
    <source>
        <dbReference type="Proteomes" id="UP001165393"/>
    </source>
</evidence>
<dbReference type="EMBL" id="JAMQGP010000001">
    <property type="protein sequence ID" value="MCM2678550.1"/>
    <property type="molecule type" value="Genomic_DNA"/>
</dbReference>
<dbReference type="AlphaFoldDB" id="A0AA42B6A2"/>